<dbReference type="CDD" id="cd04080">
    <property type="entry name" value="CBM6_cellulase-like"/>
    <property type="match status" value="1"/>
</dbReference>
<name>A0A1B4XF09_9GAMM</name>
<dbReference type="SMART" id="SM00710">
    <property type="entry name" value="PbH1"/>
    <property type="match status" value="6"/>
</dbReference>
<dbReference type="InterPro" id="IPR039448">
    <property type="entry name" value="Beta_helix"/>
</dbReference>
<proteinExistence type="predicted"/>
<dbReference type="Gene3D" id="2.160.20.10">
    <property type="entry name" value="Single-stranded right-handed beta-helix, Pectin lyase-like"/>
    <property type="match status" value="2"/>
</dbReference>
<dbReference type="EMBL" id="AP014879">
    <property type="protein sequence ID" value="BAV33387.1"/>
    <property type="molecule type" value="Genomic_DNA"/>
</dbReference>
<keyword evidence="1" id="KW-0732">Signal</keyword>
<feature type="domain" description="CBM6" evidence="2">
    <location>
        <begin position="589"/>
        <end position="729"/>
    </location>
</feature>
<dbReference type="Pfam" id="PF03422">
    <property type="entry name" value="CBM_6"/>
    <property type="match status" value="1"/>
</dbReference>
<evidence type="ECO:0000313" key="3">
    <source>
        <dbReference type="EMBL" id="BAV33387.1"/>
    </source>
</evidence>
<dbReference type="KEGG" id="slim:SCL_1073"/>
<dbReference type="Pfam" id="PF13229">
    <property type="entry name" value="Beta_helix"/>
    <property type="match status" value="1"/>
</dbReference>
<evidence type="ECO:0000259" key="2">
    <source>
        <dbReference type="PROSITE" id="PS51175"/>
    </source>
</evidence>
<sequence>MPPSGPAPFVPAPPTLEVPTTPYAELFVSPTGGGSACTFAQPCSLTQARDRARVLSSGMPGHIVISLMGGLYTLETTFALTPLDSGKNGYRIFYQAYPGETPVLGGGINITGWVLFDGNKNIYRAPAPAGLRTRQLYVNGKRATRARSDLHPSGFIKTASGYLAPDGSMASWRNPADIEIVELVRWKNQRCGVASISGTSITMKQPCWSLSQAAPQAIPMGLPTWIENAYELLNQSGHWYHDRSENYLYYIPRSGEDMAIAEVIAPALETLLRIQGTPDDPVQNITFSGLTFTHSTWNGPSDASGYPSVQAGFVLTESGAKIKTPGDVWIDYAQGIVFWRNTFRQLGATALVFGNGSKQNQVTGNIFEDISSGAITMGDVDQPNTADLRNVTSGNWITNNYIASTGQDYFDSTGIFVGYTDTTIVAHNEVTGLPYTGISVGWGWGESDPSVAMNNQIINNRVHQAMQRQQDGGMIYTLSAQPNSVIWGNHLLAQTFDYAAIYLDEGTRHFIIGDNVISSAPYWLMDHTLLSPGDYTVKTNYVDASAACTFMVRQPAIVVPLGGWTTAALNIMDNAGLEAEYQDIRPGVLRLEAETYGTAGLDVGYHDSDMINAGGIFRNDGVDIYSCLTCSNDHIVGQIQTGEWLTYSIYIPKSGLYDFDFIVAADNTNSRIQLMIDGVPAATMADVPDTGNADIYQSARLMGVNLPQGPHIIRTAFTGSFNFDYFTITLRQ</sequence>
<dbReference type="InterPro" id="IPR005084">
    <property type="entry name" value="CBM6"/>
</dbReference>
<dbReference type="PROSITE" id="PS51175">
    <property type="entry name" value="CBM6"/>
    <property type="match status" value="1"/>
</dbReference>
<dbReference type="GO" id="GO:0030246">
    <property type="term" value="F:carbohydrate binding"/>
    <property type="evidence" value="ECO:0007669"/>
    <property type="project" value="InterPro"/>
</dbReference>
<keyword evidence="4" id="KW-1185">Reference proteome</keyword>
<evidence type="ECO:0000313" key="4">
    <source>
        <dbReference type="Proteomes" id="UP000243180"/>
    </source>
</evidence>
<accession>A0A1B4XF09</accession>
<organism evidence="3 4">
    <name type="scientific">Sulfuricaulis limicola</name>
    <dbReference type="NCBI Taxonomy" id="1620215"/>
    <lineage>
        <taxon>Bacteria</taxon>
        <taxon>Pseudomonadati</taxon>
        <taxon>Pseudomonadota</taxon>
        <taxon>Gammaproteobacteria</taxon>
        <taxon>Acidiferrobacterales</taxon>
        <taxon>Acidiferrobacteraceae</taxon>
        <taxon>Sulfuricaulis</taxon>
    </lineage>
</organism>
<gene>
    <name evidence="3" type="ORF">SCL_1073</name>
</gene>
<dbReference type="SMART" id="SM00606">
    <property type="entry name" value="CBD_IV"/>
    <property type="match status" value="1"/>
</dbReference>
<dbReference type="SUPFAM" id="SSF51126">
    <property type="entry name" value="Pectin lyase-like"/>
    <property type="match status" value="1"/>
</dbReference>
<dbReference type="SUPFAM" id="SSF49785">
    <property type="entry name" value="Galactose-binding domain-like"/>
    <property type="match status" value="1"/>
</dbReference>
<dbReference type="InterPro" id="IPR011050">
    <property type="entry name" value="Pectin_lyase_fold/virulence"/>
</dbReference>
<dbReference type="PANTHER" id="PTHR36453:SF1">
    <property type="entry name" value="RIGHT HANDED BETA HELIX DOMAIN-CONTAINING PROTEIN"/>
    <property type="match status" value="1"/>
</dbReference>
<dbReference type="Gene3D" id="2.60.120.260">
    <property type="entry name" value="Galactose-binding domain-like"/>
    <property type="match status" value="1"/>
</dbReference>
<dbReference type="InParanoid" id="A0A1B4XF09"/>
<dbReference type="InterPro" id="IPR006584">
    <property type="entry name" value="Cellulose-bd_IV"/>
</dbReference>
<dbReference type="InterPro" id="IPR008979">
    <property type="entry name" value="Galactose-bd-like_sf"/>
</dbReference>
<protein>
    <submittedName>
        <fullName evidence="3">F5/8 type C domain protein</fullName>
    </submittedName>
</protein>
<dbReference type="InterPro" id="IPR012334">
    <property type="entry name" value="Pectin_lyas_fold"/>
</dbReference>
<dbReference type="PANTHER" id="PTHR36453">
    <property type="entry name" value="SECRETED PROTEIN-RELATED"/>
    <property type="match status" value="1"/>
</dbReference>
<reference evidence="3 4" key="1">
    <citation type="submission" date="2015-05" db="EMBL/GenBank/DDBJ databases">
        <title>Complete genome sequence of a sulfur-oxidizing gammaproteobacterium strain HA5.</title>
        <authorList>
            <person name="Miura A."/>
            <person name="Kojima H."/>
            <person name="Fukui M."/>
        </authorList>
    </citation>
    <scope>NUCLEOTIDE SEQUENCE [LARGE SCALE GENOMIC DNA]</scope>
    <source>
        <strain evidence="3 4">HA5</strain>
    </source>
</reference>
<dbReference type="InterPro" id="IPR006626">
    <property type="entry name" value="PbH1"/>
</dbReference>
<dbReference type="Proteomes" id="UP000243180">
    <property type="component" value="Chromosome"/>
</dbReference>
<evidence type="ECO:0000256" key="1">
    <source>
        <dbReference type="ARBA" id="ARBA00022729"/>
    </source>
</evidence>
<dbReference type="AlphaFoldDB" id="A0A1B4XF09"/>